<dbReference type="EMBL" id="AWQS01000037">
    <property type="protein sequence ID" value="EWT06682.1"/>
    <property type="molecule type" value="Genomic_DNA"/>
</dbReference>
<dbReference type="Pfam" id="PF06240">
    <property type="entry name" value="COXG"/>
    <property type="match status" value="1"/>
</dbReference>
<accession>W9GNN2</accession>
<dbReference type="OrthoDB" id="9808623at2"/>
<comment type="caution">
    <text evidence="1">The sequence shown here is derived from an EMBL/GenBank/DDBJ whole genome shotgun (WGS) entry which is preliminary data.</text>
</comment>
<proteinExistence type="predicted"/>
<dbReference type="RefSeq" id="WP_034714960.1">
    <property type="nucleotide sequence ID" value="NZ_AWQS01000037.1"/>
</dbReference>
<protein>
    <submittedName>
        <fullName evidence="1">Membrane oxidoreductase</fullName>
    </submittedName>
</protein>
<name>W9GNN2_9MICO</name>
<dbReference type="PANTHER" id="PTHR38588:SF1">
    <property type="entry name" value="BLL0334 PROTEIN"/>
    <property type="match status" value="1"/>
</dbReference>
<gene>
    <name evidence="1" type="ORF">N864_19135</name>
</gene>
<dbReference type="Gene3D" id="3.30.530.20">
    <property type="match status" value="1"/>
</dbReference>
<evidence type="ECO:0000313" key="2">
    <source>
        <dbReference type="Proteomes" id="UP000019494"/>
    </source>
</evidence>
<dbReference type="InterPro" id="IPR023393">
    <property type="entry name" value="START-like_dom_sf"/>
</dbReference>
<keyword evidence="2" id="KW-1185">Reference proteome</keyword>
<dbReference type="AlphaFoldDB" id="W9GNN2"/>
<evidence type="ECO:0000313" key="1">
    <source>
        <dbReference type="EMBL" id="EWT06682.1"/>
    </source>
</evidence>
<sequence length="227" mass="23234">MQLSNEFVVDASADETWALLTDLERVAPCMPGAAMTGRDGDRYLGTVKIKVGPIGAHFAGTAQFLEQDHAAHSATISMAGKDAKGAAAANATIRARLEPLGPTSTRVFVDTDLDISGRMAQFGRGAIADVSNRMIGQFTTNLSAEIMGGGTTAAAPAGAVTAAAGPGASGASAPAATRPVAAPPVSSDLNVMELIGPGLLKEIGRPVLFFALGYLVARAYPRKRGQR</sequence>
<reference evidence="2" key="1">
    <citation type="submission" date="2013-08" db="EMBL/GenBank/DDBJ databases">
        <title>Intrasporangium oryzae NRRL B-24470.</title>
        <authorList>
            <person name="Liu H."/>
            <person name="Wang G."/>
        </authorList>
    </citation>
    <scope>NUCLEOTIDE SEQUENCE [LARGE SCALE GENOMIC DNA]</scope>
    <source>
        <strain evidence="2">Q5-1</strain>
    </source>
</reference>
<dbReference type="PANTHER" id="PTHR38588">
    <property type="entry name" value="BLL0334 PROTEIN"/>
    <property type="match status" value="1"/>
</dbReference>
<dbReference type="SUPFAM" id="SSF55961">
    <property type="entry name" value="Bet v1-like"/>
    <property type="match status" value="1"/>
</dbReference>
<dbReference type="Proteomes" id="UP000019494">
    <property type="component" value="Unassembled WGS sequence"/>
</dbReference>
<dbReference type="CDD" id="cd07823">
    <property type="entry name" value="SRPBCC_5"/>
    <property type="match status" value="1"/>
</dbReference>
<dbReference type="InterPro" id="IPR010419">
    <property type="entry name" value="CO_DH_gsu"/>
</dbReference>
<organism evidence="1 2">
    <name type="scientific">Intrasporangium chromatireducens Q5-1</name>
    <dbReference type="NCBI Taxonomy" id="584657"/>
    <lineage>
        <taxon>Bacteria</taxon>
        <taxon>Bacillati</taxon>
        <taxon>Actinomycetota</taxon>
        <taxon>Actinomycetes</taxon>
        <taxon>Micrococcales</taxon>
        <taxon>Intrasporangiaceae</taxon>
        <taxon>Intrasporangium</taxon>
    </lineage>
</organism>